<evidence type="ECO:0000256" key="3">
    <source>
        <dbReference type="ARBA" id="ARBA00023242"/>
    </source>
</evidence>
<comment type="caution">
    <text evidence="6">The sequence shown here is derived from an EMBL/GenBank/DDBJ whole genome shotgun (WGS) entry which is preliminary data.</text>
</comment>
<name>A0AAD9PRL1_ACRCE</name>
<dbReference type="InterPro" id="IPR046370">
    <property type="entry name" value="MAML_N_sf"/>
</dbReference>
<sequence>MNEAGSRTIGGMTSRHSNQTHQDVIDRIRQRVSGYKKHHSECQKKYAHSLPKVHDLERQEAMNLRKRAVDRNRIINVNGKATKQNDGEGKLDAQQQQITNGFDKSSNAILHIREQQILMKKRKHEQNLSDAINSFSPSNDDGSTLGGDCVNKFQRQDGLLQVSESSVANQSHQVGHPTAQLNQMPFGAIENSYIQDCSVSTARISTTIGAETCTNGGQGLSSSFLPRDFKQENTVIVSCEETTVPNKTPGTVANGLNQGSSMCTGQEFIQQQLRYIDHVIQARFNEDGAPTQTIQHQTKATVQACDDDRAHVPETQLLSRHPKSHQLKEFARKSQLAQQVVPYRDRQDHGNHQFSHQHATQYSLASAGQPSPGVPYPAGKYPGPMPKILNEQQQQMLQEPNHPIASMASGFPHHFDSAHHQVGLASQPQQLQQHQQQQKSYYGLPQNNLPSSKLSHMPARSQELYSQRYQSQSVLPTSQGAALVRPAGSHNITRYSMPRSQPVYQRQTSMPPLQGQTFLNSDSQYQQQVPTFQGDQSGYSNSATELAATYHYQRRNSFPMYRNSGQASENLSFRMQQNVGSNQASLLRGVLQNSSQSIPSDRDYLVNPTRGMALPTTLQTGPLLTGRPPSTNVDLNSAVPKKQQSSILYRSAAPQQCASVLPQGGKFQATSDSRKISNERSYKVLNPNSTINRDVDERQTTASSGHNDAQFNAYSPLNTLDKAPSFTSLLEQSAINPGNLETTYTGSIPNLELLGEILGQ</sequence>
<dbReference type="GO" id="GO:0016607">
    <property type="term" value="C:nuclear speck"/>
    <property type="evidence" value="ECO:0007669"/>
    <property type="project" value="InterPro"/>
</dbReference>
<dbReference type="GO" id="GO:0003713">
    <property type="term" value="F:transcription coactivator activity"/>
    <property type="evidence" value="ECO:0007669"/>
    <property type="project" value="InterPro"/>
</dbReference>
<reference evidence="6" key="1">
    <citation type="journal article" date="2023" name="G3 (Bethesda)">
        <title>Whole genome assembly and annotation of the endangered Caribbean coral Acropora cervicornis.</title>
        <authorList>
            <person name="Selwyn J.D."/>
            <person name="Vollmer S.V."/>
        </authorList>
    </citation>
    <scope>NUCLEOTIDE SEQUENCE</scope>
    <source>
        <strain evidence="6">K2</strain>
    </source>
</reference>
<dbReference type="AlphaFoldDB" id="A0AAD9PRL1"/>
<feature type="region of interest" description="Disordered" evidence="4">
    <location>
        <begin position="315"/>
        <end position="387"/>
    </location>
</feature>
<dbReference type="SMART" id="SM01275">
    <property type="entry name" value="MamL-1"/>
    <property type="match status" value="1"/>
</dbReference>
<dbReference type="Pfam" id="PF09596">
    <property type="entry name" value="MamL-1"/>
    <property type="match status" value="1"/>
</dbReference>
<feature type="region of interest" description="Disordered" evidence="4">
    <location>
        <begin position="1"/>
        <end position="23"/>
    </location>
</feature>
<evidence type="ECO:0000256" key="2">
    <source>
        <dbReference type="ARBA" id="ARBA00008081"/>
    </source>
</evidence>
<feature type="domain" description="Neurogenic mastermind-like N-terminal" evidence="5">
    <location>
        <begin position="19"/>
        <end position="83"/>
    </location>
</feature>
<proteinExistence type="inferred from homology"/>
<dbReference type="GO" id="GO:0007219">
    <property type="term" value="P:Notch signaling pathway"/>
    <property type="evidence" value="ECO:0007669"/>
    <property type="project" value="InterPro"/>
</dbReference>
<keyword evidence="7" id="KW-1185">Reference proteome</keyword>
<comment type="similarity">
    <text evidence="2">Belongs to the mastermind family.</text>
</comment>
<organism evidence="6 7">
    <name type="scientific">Acropora cervicornis</name>
    <name type="common">Staghorn coral</name>
    <dbReference type="NCBI Taxonomy" id="6130"/>
    <lineage>
        <taxon>Eukaryota</taxon>
        <taxon>Metazoa</taxon>
        <taxon>Cnidaria</taxon>
        <taxon>Anthozoa</taxon>
        <taxon>Hexacorallia</taxon>
        <taxon>Scleractinia</taxon>
        <taxon>Astrocoeniina</taxon>
        <taxon>Acroporidae</taxon>
        <taxon>Acropora</taxon>
    </lineage>
</organism>
<dbReference type="GO" id="GO:0045944">
    <property type="term" value="P:positive regulation of transcription by RNA polymerase II"/>
    <property type="evidence" value="ECO:0007669"/>
    <property type="project" value="InterPro"/>
</dbReference>
<keyword evidence="3" id="KW-0539">Nucleus</keyword>
<accession>A0AAD9PRL1</accession>
<reference evidence="6" key="2">
    <citation type="journal article" date="2023" name="Science">
        <title>Genomic signatures of disease resistance in endangered staghorn corals.</title>
        <authorList>
            <person name="Vollmer S.V."/>
            <person name="Selwyn J.D."/>
            <person name="Despard B.A."/>
            <person name="Roesel C.L."/>
        </authorList>
    </citation>
    <scope>NUCLEOTIDE SEQUENCE</scope>
    <source>
        <strain evidence="6">K2</strain>
    </source>
</reference>
<evidence type="ECO:0000313" key="7">
    <source>
        <dbReference type="Proteomes" id="UP001249851"/>
    </source>
</evidence>
<protein>
    <recommendedName>
        <fullName evidence="5">Neurogenic mastermind-like N-terminal domain-containing protein</fullName>
    </recommendedName>
</protein>
<feature type="compositionally biased region" description="Low complexity" evidence="4">
    <location>
        <begin position="427"/>
        <end position="438"/>
    </location>
</feature>
<feature type="compositionally biased region" description="Polar residues" evidence="4">
    <location>
        <begin position="445"/>
        <end position="454"/>
    </location>
</feature>
<feature type="region of interest" description="Disordered" evidence="4">
    <location>
        <begin position="422"/>
        <end position="465"/>
    </location>
</feature>
<dbReference type="EMBL" id="JARQWQ010000175">
    <property type="protein sequence ID" value="KAK2547618.1"/>
    <property type="molecule type" value="Genomic_DNA"/>
</dbReference>
<dbReference type="InterPro" id="IPR019082">
    <property type="entry name" value="Mastermind-like_N"/>
</dbReference>
<comment type="subcellular location">
    <subcellularLocation>
        <location evidence="1">Nucleus</location>
    </subcellularLocation>
</comment>
<dbReference type="Gene3D" id="6.10.250.970">
    <property type="match status" value="1"/>
</dbReference>
<evidence type="ECO:0000259" key="5">
    <source>
        <dbReference type="SMART" id="SM01275"/>
    </source>
</evidence>
<feature type="compositionally biased region" description="Polar residues" evidence="4">
    <location>
        <begin position="352"/>
        <end position="369"/>
    </location>
</feature>
<evidence type="ECO:0000256" key="4">
    <source>
        <dbReference type="SAM" id="MobiDB-lite"/>
    </source>
</evidence>
<dbReference type="Proteomes" id="UP001249851">
    <property type="component" value="Unassembled WGS sequence"/>
</dbReference>
<evidence type="ECO:0000313" key="6">
    <source>
        <dbReference type="EMBL" id="KAK2547618.1"/>
    </source>
</evidence>
<evidence type="ECO:0000256" key="1">
    <source>
        <dbReference type="ARBA" id="ARBA00004123"/>
    </source>
</evidence>
<gene>
    <name evidence="6" type="ORF">P5673_032359</name>
</gene>